<reference evidence="1 2" key="1">
    <citation type="journal article" date="2020" name="Int. J. Syst. Evol. Microbiol.">
        <title>Paraburkholderia madseniana sp. nov., a phenolic acid-degrading bacterium isolated from acidic forest soil.</title>
        <authorList>
            <person name="Wilhelm R.C."/>
            <person name="Murphy S.J.L."/>
            <person name="Feriancek N.M."/>
            <person name="Karasz D.C."/>
            <person name="DeRito C.M."/>
            <person name="Newman J.D."/>
            <person name="Buckley D.H."/>
        </authorList>
    </citation>
    <scope>NUCLEOTIDE SEQUENCE [LARGE SCALE GENOMIC DNA]</scope>
    <source>
        <strain evidence="1 2">RP11</strain>
    </source>
</reference>
<evidence type="ECO:0000313" key="1">
    <source>
        <dbReference type="EMBL" id="KAE8754493.1"/>
    </source>
</evidence>
<dbReference type="InterPro" id="IPR018841">
    <property type="entry name" value="DUF2442"/>
</dbReference>
<dbReference type="Pfam" id="PF10387">
    <property type="entry name" value="DUF2442"/>
    <property type="match status" value="1"/>
</dbReference>
<sequence>MTNPNDLIAISVTANEDNFRLFLKDGREFRIPWRWLPRVLAATPEQRSEVRVSAFGTQLRWDQLNEDVCVSALMYDAEQLLLEEKLSEQIPDDFPRDTTPASLSGSQSKLAARRIAGRIVVGLTAPERYERWDLCEDLARQLVPKTLKDAAKYPENTRDVTLRRMRRAIEGKGWTSVVETDWLIQRLRVLLGW</sequence>
<accession>A0A6N6W229</accession>
<proteinExistence type="predicted"/>
<dbReference type="OrthoDB" id="8910207at2"/>
<dbReference type="RefSeq" id="WP_154566867.1">
    <property type="nucleotide sequence ID" value="NZ_VOSW01000124.1"/>
</dbReference>
<dbReference type="Gene3D" id="3.30.2020.40">
    <property type="entry name" value="Uncharacterised protein PF10387, DUF2442"/>
    <property type="match status" value="1"/>
</dbReference>
<dbReference type="Proteomes" id="UP000463700">
    <property type="component" value="Unassembled WGS sequence"/>
</dbReference>
<dbReference type="EMBL" id="VOSW01000124">
    <property type="protein sequence ID" value="KAE8754493.1"/>
    <property type="molecule type" value="Genomic_DNA"/>
</dbReference>
<gene>
    <name evidence="1" type="ORF">FSO04_39475</name>
</gene>
<evidence type="ECO:0000313" key="2">
    <source>
        <dbReference type="Proteomes" id="UP000463700"/>
    </source>
</evidence>
<dbReference type="AlphaFoldDB" id="A0A6N6W229"/>
<name>A0A6N6W229_9BURK</name>
<organism evidence="1 2">
    <name type="scientific">Paraburkholderia madseniana</name>
    <dbReference type="NCBI Taxonomy" id="2599607"/>
    <lineage>
        <taxon>Bacteria</taxon>
        <taxon>Pseudomonadati</taxon>
        <taxon>Pseudomonadota</taxon>
        <taxon>Betaproteobacteria</taxon>
        <taxon>Burkholderiales</taxon>
        <taxon>Burkholderiaceae</taxon>
        <taxon>Paraburkholderia</taxon>
    </lineage>
</organism>
<protein>
    <submittedName>
        <fullName evidence="1">DUF2442 domain-containing protein</fullName>
    </submittedName>
</protein>
<comment type="caution">
    <text evidence="1">The sequence shown here is derived from an EMBL/GenBank/DDBJ whole genome shotgun (WGS) entry which is preliminary data.</text>
</comment>